<reference evidence="2" key="1">
    <citation type="journal article" date="2023" name="Nat. Plants">
        <title>Single-cell RNA sequencing provides a high-resolution roadmap for understanding the multicellular compartmentation of specialized metabolism.</title>
        <authorList>
            <person name="Sun S."/>
            <person name="Shen X."/>
            <person name="Li Y."/>
            <person name="Li Y."/>
            <person name="Wang S."/>
            <person name="Li R."/>
            <person name="Zhang H."/>
            <person name="Shen G."/>
            <person name="Guo B."/>
            <person name="Wei J."/>
            <person name="Xu J."/>
            <person name="St-Pierre B."/>
            <person name="Chen S."/>
            <person name="Sun C."/>
        </authorList>
    </citation>
    <scope>NUCLEOTIDE SEQUENCE [LARGE SCALE GENOMIC DNA]</scope>
</reference>
<dbReference type="Proteomes" id="UP001060085">
    <property type="component" value="Linkage Group LG03"/>
</dbReference>
<dbReference type="EMBL" id="CM044703">
    <property type="protein sequence ID" value="KAI5672604.1"/>
    <property type="molecule type" value="Genomic_DNA"/>
</dbReference>
<proteinExistence type="predicted"/>
<accession>A0ACC0BIU5</accession>
<evidence type="ECO:0000313" key="1">
    <source>
        <dbReference type="EMBL" id="KAI5672604.1"/>
    </source>
</evidence>
<protein>
    <submittedName>
        <fullName evidence="1">Uncharacterized protein</fullName>
    </submittedName>
</protein>
<keyword evidence="2" id="KW-1185">Reference proteome</keyword>
<name>A0ACC0BIU5_CATRO</name>
<gene>
    <name evidence="1" type="ORF">M9H77_12968</name>
</gene>
<organism evidence="1 2">
    <name type="scientific">Catharanthus roseus</name>
    <name type="common">Madagascar periwinkle</name>
    <name type="synonym">Vinca rosea</name>
    <dbReference type="NCBI Taxonomy" id="4058"/>
    <lineage>
        <taxon>Eukaryota</taxon>
        <taxon>Viridiplantae</taxon>
        <taxon>Streptophyta</taxon>
        <taxon>Embryophyta</taxon>
        <taxon>Tracheophyta</taxon>
        <taxon>Spermatophyta</taxon>
        <taxon>Magnoliopsida</taxon>
        <taxon>eudicotyledons</taxon>
        <taxon>Gunneridae</taxon>
        <taxon>Pentapetalae</taxon>
        <taxon>asterids</taxon>
        <taxon>lamiids</taxon>
        <taxon>Gentianales</taxon>
        <taxon>Apocynaceae</taxon>
        <taxon>Rauvolfioideae</taxon>
        <taxon>Vinceae</taxon>
        <taxon>Catharanthinae</taxon>
        <taxon>Catharanthus</taxon>
    </lineage>
</organism>
<evidence type="ECO:0000313" key="2">
    <source>
        <dbReference type="Proteomes" id="UP001060085"/>
    </source>
</evidence>
<comment type="caution">
    <text evidence="1">The sequence shown here is derived from an EMBL/GenBank/DDBJ whole genome shotgun (WGS) entry which is preliminary data.</text>
</comment>
<sequence>MRINIPKTAKKTPKKLSKAGMGPIKCKNCGLTGHNKRTCGVGSSSSGQRNNERNQAEFVPNNMNKCTSCGEMGHNSVTNMDVNQGDQQESASVNHKTSPEYNMLLSMFVDQEQQQEGVPLNDQRSQFHYGRACIRRRNVRGRITSSLNRDNMESHSR</sequence>